<dbReference type="AlphaFoldDB" id="A0A543P093"/>
<dbReference type="PRINTS" id="PR01006">
    <property type="entry name" value="FLGHOOKFLIE"/>
</dbReference>
<comment type="similarity">
    <text evidence="2 4">Belongs to the FliE family.</text>
</comment>
<dbReference type="PANTHER" id="PTHR34653">
    <property type="match status" value="1"/>
</dbReference>
<keyword evidence="6" id="KW-0969">Cilium</keyword>
<dbReference type="HAMAP" id="MF_00724">
    <property type="entry name" value="FliE"/>
    <property type="match status" value="1"/>
</dbReference>
<protein>
    <recommendedName>
        <fullName evidence="4 5">Flagellar hook-basal body complex protein FliE</fullName>
    </recommendedName>
</protein>
<dbReference type="PANTHER" id="PTHR34653:SF1">
    <property type="entry name" value="FLAGELLAR HOOK-BASAL BODY COMPLEX PROTEIN FLIE"/>
    <property type="match status" value="1"/>
</dbReference>
<evidence type="ECO:0000256" key="3">
    <source>
        <dbReference type="ARBA" id="ARBA00023143"/>
    </source>
</evidence>
<comment type="subcellular location">
    <subcellularLocation>
        <location evidence="1 4">Bacterial flagellum basal body</location>
    </subcellularLocation>
</comment>
<sequence>MTSPIGGIVPVGLGAIGGVTEPGVQAGADADGFASVLASTFDRLQGTQNAADVLGAKAATGDLKDVHDYIIARTEASLATEMVVTFKNKAVEAFNEIMRMPV</sequence>
<keyword evidence="3 4" id="KW-0975">Bacterial flagellum</keyword>
<dbReference type="Proteomes" id="UP000319865">
    <property type="component" value="Unassembled WGS sequence"/>
</dbReference>
<dbReference type="GO" id="GO:0003774">
    <property type="term" value="F:cytoskeletal motor activity"/>
    <property type="evidence" value="ECO:0007669"/>
    <property type="project" value="InterPro"/>
</dbReference>
<dbReference type="GO" id="GO:0071973">
    <property type="term" value="P:bacterial-type flagellum-dependent cell motility"/>
    <property type="evidence" value="ECO:0007669"/>
    <property type="project" value="InterPro"/>
</dbReference>
<keyword evidence="7" id="KW-1185">Reference proteome</keyword>
<dbReference type="EMBL" id="VFQE01000002">
    <property type="protein sequence ID" value="TQN37488.1"/>
    <property type="molecule type" value="Genomic_DNA"/>
</dbReference>
<proteinExistence type="inferred from homology"/>
<dbReference type="Pfam" id="PF02049">
    <property type="entry name" value="FliE"/>
    <property type="match status" value="1"/>
</dbReference>
<accession>A0A543P093</accession>
<dbReference type="InterPro" id="IPR001624">
    <property type="entry name" value="FliE"/>
</dbReference>
<gene>
    <name evidence="4" type="primary">fliE</name>
    <name evidence="6" type="ORF">FHU33_4140</name>
</gene>
<keyword evidence="6" id="KW-0966">Cell projection</keyword>
<dbReference type="NCBIfam" id="TIGR00205">
    <property type="entry name" value="fliE"/>
    <property type="match status" value="1"/>
</dbReference>
<keyword evidence="6" id="KW-0282">Flagellum</keyword>
<dbReference type="RefSeq" id="WP_142027447.1">
    <property type="nucleotide sequence ID" value="NZ_VFQE01000002.1"/>
</dbReference>
<evidence type="ECO:0000256" key="5">
    <source>
        <dbReference type="NCBIfam" id="TIGR00205"/>
    </source>
</evidence>
<organism evidence="6 7">
    <name type="scientific">Blastococcus colisei</name>
    <dbReference type="NCBI Taxonomy" id="1564162"/>
    <lineage>
        <taxon>Bacteria</taxon>
        <taxon>Bacillati</taxon>
        <taxon>Actinomycetota</taxon>
        <taxon>Actinomycetes</taxon>
        <taxon>Geodermatophilales</taxon>
        <taxon>Geodermatophilaceae</taxon>
        <taxon>Blastococcus</taxon>
    </lineage>
</organism>
<evidence type="ECO:0000313" key="6">
    <source>
        <dbReference type="EMBL" id="TQN37488.1"/>
    </source>
</evidence>
<dbReference type="GO" id="GO:0005198">
    <property type="term" value="F:structural molecule activity"/>
    <property type="evidence" value="ECO:0007669"/>
    <property type="project" value="UniProtKB-UniRule"/>
</dbReference>
<evidence type="ECO:0000313" key="7">
    <source>
        <dbReference type="Proteomes" id="UP000319865"/>
    </source>
</evidence>
<evidence type="ECO:0000256" key="4">
    <source>
        <dbReference type="HAMAP-Rule" id="MF_00724"/>
    </source>
</evidence>
<dbReference type="OrthoDB" id="3268318at2"/>
<dbReference type="GO" id="GO:0009425">
    <property type="term" value="C:bacterial-type flagellum basal body"/>
    <property type="evidence" value="ECO:0007669"/>
    <property type="project" value="UniProtKB-SubCell"/>
</dbReference>
<evidence type="ECO:0000256" key="2">
    <source>
        <dbReference type="ARBA" id="ARBA00009272"/>
    </source>
</evidence>
<evidence type="ECO:0000256" key="1">
    <source>
        <dbReference type="ARBA" id="ARBA00004117"/>
    </source>
</evidence>
<reference evidence="6 7" key="1">
    <citation type="submission" date="2019-06" db="EMBL/GenBank/DDBJ databases">
        <title>Sequencing the genomes of 1000 actinobacteria strains.</title>
        <authorList>
            <person name="Klenk H.-P."/>
        </authorList>
    </citation>
    <scope>NUCLEOTIDE SEQUENCE [LARGE SCALE GENOMIC DNA]</scope>
    <source>
        <strain evidence="6 7">DSM 46837</strain>
    </source>
</reference>
<name>A0A543P093_9ACTN</name>
<comment type="caution">
    <text evidence="6">The sequence shown here is derived from an EMBL/GenBank/DDBJ whole genome shotgun (WGS) entry which is preliminary data.</text>
</comment>